<dbReference type="FunFam" id="1.10.30.10:FF:000008">
    <property type="entry name" value="transcription factor SOX-7"/>
    <property type="match status" value="1"/>
</dbReference>
<proteinExistence type="predicted"/>
<dbReference type="RefSeq" id="XP_007889185.1">
    <property type="nucleotide sequence ID" value="XM_007890994.2"/>
</dbReference>
<keyword evidence="3" id="KW-0804">Transcription</keyword>
<name>A0A4W3K3G1_CALMI</name>
<dbReference type="GeneTree" id="ENSGT00940000156694"/>
<dbReference type="PROSITE" id="PS51516">
    <property type="entry name" value="SOX_C"/>
    <property type="match status" value="1"/>
</dbReference>
<reference evidence="10" key="2">
    <citation type="journal article" date="2007" name="PLoS Biol.">
        <title>Survey sequencing and comparative analysis of the elephant shark (Callorhinchus milii) genome.</title>
        <authorList>
            <person name="Venkatesh B."/>
            <person name="Kirkness E.F."/>
            <person name="Loh Y.H."/>
            <person name="Halpern A.L."/>
            <person name="Lee A.P."/>
            <person name="Johnson J."/>
            <person name="Dandona N."/>
            <person name="Viswanathan L.D."/>
            <person name="Tay A."/>
            <person name="Venter J.C."/>
            <person name="Strausberg R.L."/>
            <person name="Brenner S."/>
        </authorList>
    </citation>
    <scope>NUCLEOTIDE SEQUENCE [LARGE SCALE GENOMIC DNA]</scope>
</reference>
<dbReference type="PROSITE" id="PS50118">
    <property type="entry name" value="HMG_BOX_2"/>
    <property type="match status" value="1"/>
</dbReference>
<dbReference type="InterPro" id="IPR036910">
    <property type="entry name" value="HMG_box_dom_sf"/>
</dbReference>
<dbReference type="OMA" id="HYRDCQS"/>
<dbReference type="AlphaFoldDB" id="A0A4W3K3G1"/>
<protein>
    <submittedName>
        <fullName evidence="9">SRY-box transcription factor 17</fullName>
    </submittedName>
</protein>
<dbReference type="PANTHER" id="PTHR10270">
    <property type="entry name" value="SOX TRANSCRIPTION FACTOR"/>
    <property type="match status" value="1"/>
</dbReference>
<dbReference type="CDD" id="cd22047">
    <property type="entry name" value="HMG-box_SoxF_SOX17"/>
    <property type="match status" value="1"/>
</dbReference>
<feature type="region of interest" description="Disordered" evidence="6">
    <location>
        <begin position="38"/>
        <end position="69"/>
    </location>
</feature>
<dbReference type="STRING" id="7868.ENSCMIP00000038510"/>
<dbReference type="InterPro" id="IPR050140">
    <property type="entry name" value="SRY-related_HMG-box_TF-like"/>
</dbReference>
<evidence type="ECO:0000256" key="5">
    <source>
        <dbReference type="PROSITE-ProRule" id="PRU00267"/>
    </source>
</evidence>
<gene>
    <name evidence="9" type="primary">LOC103177042</name>
</gene>
<dbReference type="Ensembl" id="ENSCMIT00000039060.1">
    <property type="protein sequence ID" value="ENSCMIP00000038510.1"/>
    <property type="gene ID" value="ENSCMIG00000016159.1"/>
</dbReference>
<dbReference type="Gene3D" id="1.10.30.10">
    <property type="entry name" value="High mobility group box domain"/>
    <property type="match status" value="1"/>
</dbReference>
<evidence type="ECO:0000256" key="3">
    <source>
        <dbReference type="ARBA" id="ARBA00023163"/>
    </source>
</evidence>
<dbReference type="InterPro" id="IPR021934">
    <property type="entry name" value="Sox_C"/>
</dbReference>
<reference evidence="10" key="3">
    <citation type="journal article" date="2014" name="Nature">
        <title>Elephant shark genome provides unique insights into gnathostome evolution.</title>
        <authorList>
            <consortium name="International Elephant Shark Genome Sequencing Consortium"/>
            <person name="Venkatesh B."/>
            <person name="Lee A.P."/>
            <person name="Ravi V."/>
            <person name="Maurya A.K."/>
            <person name="Lian M.M."/>
            <person name="Swann J.B."/>
            <person name="Ohta Y."/>
            <person name="Flajnik M.F."/>
            <person name="Sutoh Y."/>
            <person name="Kasahara M."/>
            <person name="Hoon S."/>
            <person name="Gangu V."/>
            <person name="Roy S.W."/>
            <person name="Irimia M."/>
            <person name="Korzh V."/>
            <person name="Kondrychyn I."/>
            <person name="Lim Z.W."/>
            <person name="Tay B.H."/>
            <person name="Tohari S."/>
            <person name="Kong K.W."/>
            <person name="Ho S."/>
            <person name="Lorente-Galdos B."/>
            <person name="Quilez J."/>
            <person name="Marques-Bonet T."/>
            <person name="Raney B.J."/>
            <person name="Ingham P.W."/>
            <person name="Tay A."/>
            <person name="Hillier L.W."/>
            <person name="Minx P."/>
            <person name="Boehm T."/>
            <person name="Wilson R.K."/>
            <person name="Brenner S."/>
            <person name="Warren W.C."/>
        </authorList>
    </citation>
    <scope>NUCLEOTIDE SEQUENCE [LARGE SCALE GENOMIC DNA]</scope>
</reference>
<dbReference type="GO" id="GO:0000978">
    <property type="term" value="F:RNA polymerase II cis-regulatory region sequence-specific DNA binding"/>
    <property type="evidence" value="ECO:0007669"/>
    <property type="project" value="TreeGrafter"/>
</dbReference>
<dbReference type="PANTHER" id="PTHR10270:SF317">
    <property type="entry name" value="TRANSCRIPTION FACTOR SOX-15-RELATED"/>
    <property type="match status" value="1"/>
</dbReference>
<reference evidence="10" key="1">
    <citation type="journal article" date="2006" name="Science">
        <title>Ancient noncoding elements conserved in the human genome.</title>
        <authorList>
            <person name="Venkatesh B."/>
            <person name="Kirkness E.F."/>
            <person name="Loh Y.H."/>
            <person name="Halpern A.L."/>
            <person name="Lee A.P."/>
            <person name="Johnson J."/>
            <person name="Dandona N."/>
            <person name="Viswanathan L.D."/>
            <person name="Tay A."/>
            <person name="Venter J.C."/>
            <person name="Strausberg R.L."/>
            <person name="Brenner S."/>
        </authorList>
    </citation>
    <scope>NUCLEOTIDE SEQUENCE [LARGE SCALE GENOMIC DNA]</scope>
</reference>
<feature type="domain" description="Sox C-terminal" evidence="8">
    <location>
        <begin position="292"/>
        <end position="413"/>
    </location>
</feature>
<sequence length="414" mass="45050">MSSPDAGYSSDDQSRCNMAGMLPGMGACQWVESMSSLGDSKVGSSGGGGGGGGDQVGNAGSGGRAKAEARIRRPMNAFMVWAKDERKRLAQQNPDLHNAELSKMLGKSWRGLSIAEKRPFVEEAERLRIQHMQEHPNYKYRPRRRKQIKRIKRVDTGLLMHNLSEQHLGAEGRLYSPNLNLTYHDSGYCVPNQIAQLGHYREPQVIATNVDSYGLPTPETSPLDVLEPNSVFFPPHLQEDCQMMPYAGNNPGYPHPHQHPDYSAQENHAAALFCRHRGEPGGSQGDGMGQEGGFHGMIGSCHNVVAMYYSQMCSAGGQRAQPPPPVHVGQLSPPPEAHPVETLEHLSQADLLADVDRTEFEQYLSTVSRGDLSGLPYNAPEAIANGMSSADSNLISSVLSDASSAMYYCNFTSA</sequence>
<dbReference type="GeneID" id="103177042"/>
<evidence type="ECO:0000313" key="10">
    <source>
        <dbReference type="Proteomes" id="UP000314986"/>
    </source>
</evidence>
<reference evidence="9" key="4">
    <citation type="submission" date="2025-08" db="UniProtKB">
        <authorList>
            <consortium name="Ensembl"/>
        </authorList>
    </citation>
    <scope>IDENTIFICATION</scope>
</reference>
<dbReference type="KEGG" id="cmk:103177042"/>
<keyword evidence="2 5" id="KW-0238">DNA-binding</keyword>
<evidence type="ECO:0000256" key="1">
    <source>
        <dbReference type="ARBA" id="ARBA00023015"/>
    </source>
</evidence>
<feature type="DNA-binding region" description="HMG box" evidence="5">
    <location>
        <begin position="71"/>
        <end position="139"/>
    </location>
</feature>
<dbReference type="InterPro" id="IPR009071">
    <property type="entry name" value="HMG_box_dom"/>
</dbReference>
<evidence type="ECO:0000256" key="4">
    <source>
        <dbReference type="ARBA" id="ARBA00023242"/>
    </source>
</evidence>
<dbReference type="SUPFAM" id="SSF47095">
    <property type="entry name" value="HMG-box"/>
    <property type="match status" value="1"/>
</dbReference>
<dbReference type="GO" id="GO:0030154">
    <property type="term" value="P:cell differentiation"/>
    <property type="evidence" value="ECO:0007669"/>
    <property type="project" value="TreeGrafter"/>
</dbReference>
<feature type="compositionally biased region" description="Gly residues" evidence="6">
    <location>
        <begin position="44"/>
        <end position="63"/>
    </location>
</feature>
<dbReference type="GO" id="GO:0005634">
    <property type="term" value="C:nucleus"/>
    <property type="evidence" value="ECO:0007669"/>
    <property type="project" value="UniProtKB-UniRule"/>
</dbReference>
<dbReference type="GO" id="GO:0001228">
    <property type="term" value="F:DNA-binding transcription activator activity, RNA polymerase II-specific"/>
    <property type="evidence" value="ECO:0007669"/>
    <property type="project" value="TreeGrafter"/>
</dbReference>
<accession>A0A4W3K3G1</accession>
<evidence type="ECO:0000259" key="8">
    <source>
        <dbReference type="PROSITE" id="PS51516"/>
    </source>
</evidence>
<dbReference type="Pfam" id="PF00505">
    <property type="entry name" value="HMG_box"/>
    <property type="match status" value="1"/>
</dbReference>
<dbReference type="InParanoid" id="A0A4W3K3G1"/>
<organism evidence="9 10">
    <name type="scientific">Callorhinchus milii</name>
    <name type="common">Ghost shark</name>
    <dbReference type="NCBI Taxonomy" id="7868"/>
    <lineage>
        <taxon>Eukaryota</taxon>
        <taxon>Metazoa</taxon>
        <taxon>Chordata</taxon>
        <taxon>Craniata</taxon>
        <taxon>Vertebrata</taxon>
        <taxon>Chondrichthyes</taxon>
        <taxon>Holocephali</taxon>
        <taxon>Chimaeriformes</taxon>
        <taxon>Callorhinchidae</taxon>
        <taxon>Callorhinchus</taxon>
    </lineage>
</organism>
<reference evidence="9" key="5">
    <citation type="submission" date="2025-09" db="UniProtKB">
        <authorList>
            <consortium name="Ensembl"/>
        </authorList>
    </citation>
    <scope>IDENTIFICATION</scope>
</reference>
<evidence type="ECO:0000313" key="9">
    <source>
        <dbReference type="Ensembl" id="ENSCMIP00000038510.1"/>
    </source>
</evidence>
<keyword evidence="4 5" id="KW-0539">Nucleus</keyword>
<evidence type="ECO:0000256" key="6">
    <source>
        <dbReference type="SAM" id="MobiDB-lite"/>
    </source>
</evidence>
<evidence type="ECO:0000256" key="2">
    <source>
        <dbReference type="ARBA" id="ARBA00023125"/>
    </source>
</evidence>
<dbReference type="Pfam" id="PF12067">
    <property type="entry name" value="Sox17_18_mid"/>
    <property type="match status" value="1"/>
</dbReference>
<dbReference type="Proteomes" id="UP000314986">
    <property type="component" value="Unassembled WGS sequence"/>
</dbReference>
<keyword evidence="10" id="KW-1185">Reference proteome</keyword>
<dbReference type="InterPro" id="IPR033392">
    <property type="entry name" value="Sox7/17/18_central"/>
</dbReference>
<dbReference type="SMART" id="SM00398">
    <property type="entry name" value="HMG"/>
    <property type="match status" value="1"/>
</dbReference>
<dbReference type="OrthoDB" id="6247875at2759"/>
<evidence type="ECO:0000259" key="7">
    <source>
        <dbReference type="PROSITE" id="PS50118"/>
    </source>
</evidence>
<feature type="domain" description="HMG box" evidence="7">
    <location>
        <begin position="71"/>
        <end position="139"/>
    </location>
</feature>
<keyword evidence="1" id="KW-0805">Transcription regulation</keyword>